<keyword evidence="3" id="KW-1185">Reference proteome</keyword>
<feature type="signal peptide" evidence="1">
    <location>
        <begin position="1"/>
        <end position="19"/>
    </location>
</feature>
<name>A0A812SYK9_SYMPI</name>
<proteinExistence type="predicted"/>
<dbReference type="SUPFAM" id="SSF49899">
    <property type="entry name" value="Concanavalin A-like lectins/glucanases"/>
    <property type="match status" value="1"/>
</dbReference>
<dbReference type="Proteomes" id="UP000649617">
    <property type="component" value="Unassembled WGS sequence"/>
</dbReference>
<dbReference type="EMBL" id="CAJNIZ010028646">
    <property type="protein sequence ID" value="CAE7509606.1"/>
    <property type="molecule type" value="Genomic_DNA"/>
</dbReference>
<dbReference type="OrthoDB" id="409509at2759"/>
<dbReference type="Gene3D" id="2.60.120.200">
    <property type="match status" value="1"/>
</dbReference>
<accession>A0A812SYK9</accession>
<protein>
    <recommendedName>
        <fullName evidence="4">Laminin G domain-containing protein</fullName>
    </recommendedName>
</protein>
<evidence type="ECO:0000313" key="2">
    <source>
        <dbReference type="EMBL" id="CAE7509606.1"/>
    </source>
</evidence>
<reference evidence="2" key="1">
    <citation type="submission" date="2021-02" db="EMBL/GenBank/DDBJ databases">
        <authorList>
            <person name="Dougan E. K."/>
            <person name="Rhodes N."/>
            <person name="Thang M."/>
            <person name="Chan C."/>
        </authorList>
    </citation>
    <scope>NUCLEOTIDE SEQUENCE</scope>
</reference>
<sequence>MPSRWKAAFQLCCLVLAEATPARIAVYDSCTAREDVNTEYNLQGTTATGAPFYKAVASDLHLYFDPSCDGVTADSRWIISSLTGTPDTTRANDLDGDAACSYVAYISSSALSPPLSSTWTMNCGGSTQSVALTIEEVNRDGVQIAPAFFCAYNCEDRGKVTRPGRCFEKTEIFSTRGVSWMYLATRMSESRGANVNIRPLTDEWATYSAGDMTWEGWFNVKSVPEAGRSMLMGTFGTNDADQTFSTQNRRRHGAVWLETDGTLGLSTNTGESSGYIPGPNVIDGKWHHIAAVWNQTSGGGAQIYKSFKFMHVRYLTIIGRSEIEDSLILNLKAAMAAEANMTSDDVWVYLTDEQVIGNEGRTAVSMVVNVERKSADLALARIVRSDTFEASMMSAMRASTLIANTYTGLDPKENNQYIYDNTFPTMAYVGQGRLLVDNIEYTGRVTYSPLAENIADNGQFFVGGGHEARAVECEVANVRLWTLA</sequence>
<keyword evidence="1" id="KW-0732">Signal</keyword>
<dbReference type="InterPro" id="IPR013320">
    <property type="entry name" value="ConA-like_dom_sf"/>
</dbReference>
<gene>
    <name evidence="2" type="ORF">SPIL2461_LOCUS13235</name>
</gene>
<evidence type="ECO:0000256" key="1">
    <source>
        <dbReference type="SAM" id="SignalP"/>
    </source>
</evidence>
<dbReference type="AlphaFoldDB" id="A0A812SYK9"/>
<evidence type="ECO:0008006" key="4">
    <source>
        <dbReference type="Google" id="ProtNLM"/>
    </source>
</evidence>
<organism evidence="2 3">
    <name type="scientific">Symbiodinium pilosum</name>
    <name type="common">Dinoflagellate</name>
    <dbReference type="NCBI Taxonomy" id="2952"/>
    <lineage>
        <taxon>Eukaryota</taxon>
        <taxon>Sar</taxon>
        <taxon>Alveolata</taxon>
        <taxon>Dinophyceae</taxon>
        <taxon>Suessiales</taxon>
        <taxon>Symbiodiniaceae</taxon>
        <taxon>Symbiodinium</taxon>
    </lineage>
</organism>
<feature type="chain" id="PRO_5032806952" description="Laminin G domain-containing protein" evidence="1">
    <location>
        <begin position="20"/>
        <end position="484"/>
    </location>
</feature>
<evidence type="ECO:0000313" key="3">
    <source>
        <dbReference type="Proteomes" id="UP000649617"/>
    </source>
</evidence>
<comment type="caution">
    <text evidence="2">The sequence shown here is derived from an EMBL/GenBank/DDBJ whole genome shotgun (WGS) entry which is preliminary data.</text>
</comment>